<dbReference type="Pfam" id="PF13366">
    <property type="entry name" value="PDDEXK_3"/>
    <property type="match status" value="1"/>
</dbReference>
<gene>
    <name evidence="1" type="ORF">GCM10023185_23770</name>
</gene>
<comment type="caution">
    <text evidence="1">The sequence shown here is derived from an EMBL/GenBank/DDBJ whole genome shotgun (WGS) entry which is preliminary data.</text>
</comment>
<dbReference type="InterPro" id="IPR026350">
    <property type="entry name" value="GxxExxY"/>
</dbReference>
<name>A0ABP8IGJ5_9BACT</name>
<proteinExistence type="predicted"/>
<evidence type="ECO:0000313" key="2">
    <source>
        <dbReference type="Proteomes" id="UP001501153"/>
    </source>
</evidence>
<protein>
    <recommendedName>
        <fullName evidence="3">GxxExxY protein</fullName>
    </recommendedName>
</protein>
<sequence length="84" mass="9738">MDACSLVFEREIEKPVFYLNQQVGSRRVDFLVASTVLVELKATTGLDEHHFAQIINYLTAYRLQTGLLLNFGQRSLQFKRFIKT</sequence>
<keyword evidence="2" id="KW-1185">Reference proteome</keyword>
<dbReference type="Proteomes" id="UP001501153">
    <property type="component" value="Unassembled WGS sequence"/>
</dbReference>
<evidence type="ECO:0008006" key="3">
    <source>
        <dbReference type="Google" id="ProtNLM"/>
    </source>
</evidence>
<reference evidence="2" key="1">
    <citation type="journal article" date="2019" name="Int. J. Syst. Evol. Microbiol.">
        <title>The Global Catalogue of Microorganisms (GCM) 10K type strain sequencing project: providing services to taxonomists for standard genome sequencing and annotation.</title>
        <authorList>
            <consortium name="The Broad Institute Genomics Platform"/>
            <consortium name="The Broad Institute Genome Sequencing Center for Infectious Disease"/>
            <person name="Wu L."/>
            <person name="Ma J."/>
        </authorList>
    </citation>
    <scope>NUCLEOTIDE SEQUENCE [LARGE SCALE GENOMIC DNA]</scope>
    <source>
        <strain evidence="2">JCM 17923</strain>
    </source>
</reference>
<dbReference type="NCBIfam" id="TIGR04256">
    <property type="entry name" value="GxxExxY"/>
    <property type="match status" value="1"/>
</dbReference>
<dbReference type="EMBL" id="BAABGZ010000027">
    <property type="protein sequence ID" value="GAA4358290.1"/>
    <property type="molecule type" value="Genomic_DNA"/>
</dbReference>
<organism evidence="1 2">
    <name type="scientific">Hymenobacter saemangeumensis</name>
    <dbReference type="NCBI Taxonomy" id="1084522"/>
    <lineage>
        <taxon>Bacteria</taxon>
        <taxon>Pseudomonadati</taxon>
        <taxon>Bacteroidota</taxon>
        <taxon>Cytophagia</taxon>
        <taxon>Cytophagales</taxon>
        <taxon>Hymenobacteraceae</taxon>
        <taxon>Hymenobacter</taxon>
    </lineage>
</organism>
<accession>A0ABP8IGJ5</accession>
<evidence type="ECO:0000313" key="1">
    <source>
        <dbReference type="EMBL" id="GAA4358290.1"/>
    </source>
</evidence>